<organism evidence="9 10">
    <name type="scientific">Heterodera schachtii</name>
    <name type="common">Sugarbeet cyst nematode worm</name>
    <name type="synonym">Tylenchus schachtii</name>
    <dbReference type="NCBI Taxonomy" id="97005"/>
    <lineage>
        <taxon>Eukaryota</taxon>
        <taxon>Metazoa</taxon>
        <taxon>Ecdysozoa</taxon>
        <taxon>Nematoda</taxon>
        <taxon>Chromadorea</taxon>
        <taxon>Rhabditida</taxon>
        <taxon>Tylenchina</taxon>
        <taxon>Tylenchomorpha</taxon>
        <taxon>Tylenchoidea</taxon>
        <taxon>Heteroderidae</taxon>
        <taxon>Heteroderinae</taxon>
        <taxon>Heterodera</taxon>
    </lineage>
</organism>
<protein>
    <recommendedName>
        <fullName evidence="8">Dynein light chain</fullName>
    </recommendedName>
</protein>
<accession>A0ABD2JPY1</accession>
<dbReference type="PANTHER" id="PTHR11886:SF55">
    <property type="entry name" value="DYNEIN LIGHT CHAIN 2, CYTOPLASMIC-RELATED"/>
    <property type="match status" value="1"/>
</dbReference>
<comment type="similarity">
    <text evidence="2 8">Belongs to the dynein light chain family.</text>
</comment>
<dbReference type="PANTHER" id="PTHR11886">
    <property type="entry name" value="DYNEIN LIGHT CHAIN"/>
    <property type="match status" value="1"/>
</dbReference>
<keyword evidence="6 8" id="KW-0505">Motor protein</keyword>
<dbReference type="InterPro" id="IPR019763">
    <property type="entry name" value="Dynein_light_1/2_CS"/>
</dbReference>
<dbReference type="PROSITE" id="PS01239">
    <property type="entry name" value="DYNEIN_LIGHT_1"/>
    <property type="match status" value="1"/>
</dbReference>
<reference evidence="9 10" key="1">
    <citation type="submission" date="2024-10" db="EMBL/GenBank/DDBJ databases">
        <authorList>
            <person name="Kim D."/>
        </authorList>
    </citation>
    <scope>NUCLEOTIDE SEQUENCE [LARGE SCALE GENOMIC DNA]</scope>
    <source>
        <strain evidence="9">Taebaek</strain>
    </source>
</reference>
<evidence type="ECO:0000256" key="7">
    <source>
        <dbReference type="ARBA" id="ARBA00023212"/>
    </source>
</evidence>
<dbReference type="CDD" id="cd21450">
    <property type="entry name" value="DLC-like_DYNLL1-like"/>
    <property type="match status" value="1"/>
</dbReference>
<keyword evidence="10" id="KW-1185">Reference proteome</keyword>
<dbReference type="AlphaFoldDB" id="A0ABD2JPY1"/>
<dbReference type="Pfam" id="PF01221">
    <property type="entry name" value="Dynein_light"/>
    <property type="match status" value="1"/>
</dbReference>
<dbReference type="InterPro" id="IPR037177">
    <property type="entry name" value="DLC_sf"/>
</dbReference>
<keyword evidence="3 8" id="KW-0963">Cytoplasm</keyword>
<dbReference type="SMART" id="SM01375">
    <property type="entry name" value="Dynein_light"/>
    <property type="match status" value="1"/>
</dbReference>
<keyword evidence="7 8" id="KW-0206">Cytoskeleton</keyword>
<evidence type="ECO:0000256" key="8">
    <source>
        <dbReference type="RuleBase" id="RU365010"/>
    </source>
</evidence>
<name>A0ABD2JPY1_HETSC</name>
<sequence length="75" mass="8630">MEKIEVKETDMKPNLIDQTIDIDIASFVKDTMEQRFAGTWHCVVGRSFGSRVSYELESFALFKVNQHTVLIFKCG</sequence>
<proteinExistence type="inferred from homology"/>
<comment type="subcellular location">
    <subcellularLocation>
        <location evidence="1 8">Cytoplasm</location>
        <location evidence="1 8">Cytoskeleton</location>
    </subcellularLocation>
</comment>
<dbReference type="InterPro" id="IPR001372">
    <property type="entry name" value="Dynein_light_chain_typ-1/2"/>
</dbReference>
<evidence type="ECO:0000256" key="6">
    <source>
        <dbReference type="ARBA" id="ARBA00023175"/>
    </source>
</evidence>
<dbReference type="Proteomes" id="UP001620645">
    <property type="component" value="Unassembled WGS sequence"/>
</dbReference>
<evidence type="ECO:0000256" key="4">
    <source>
        <dbReference type="ARBA" id="ARBA00022701"/>
    </source>
</evidence>
<evidence type="ECO:0000256" key="5">
    <source>
        <dbReference type="ARBA" id="ARBA00023017"/>
    </source>
</evidence>
<comment type="caution">
    <text evidence="9">The sequence shown here is derived from an EMBL/GenBank/DDBJ whole genome shotgun (WGS) entry which is preliminary data.</text>
</comment>
<gene>
    <name evidence="9" type="ORF">niasHS_007738</name>
</gene>
<dbReference type="GO" id="GO:0030286">
    <property type="term" value="C:dynein complex"/>
    <property type="evidence" value="ECO:0007669"/>
    <property type="project" value="UniProtKB-KW"/>
</dbReference>
<evidence type="ECO:0000256" key="2">
    <source>
        <dbReference type="ARBA" id="ARBA00010156"/>
    </source>
</evidence>
<dbReference type="Gene3D" id="3.30.740.10">
    <property type="entry name" value="Protein Inhibitor Of Neuronal Nitric Oxide Synthase"/>
    <property type="match status" value="1"/>
</dbReference>
<evidence type="ECO:0000256" key="1">
    <source>
        <dbReference type="ARBA" id="ARBA00004245"/>
    </source>
</evidence>
<evidence type="ECO:0000313" key="10">
    <source>
        <dbReference type="Proteomes" id="UP001620645"/>
    </source>
</evidence>
<evidence type="ECO:0000256" key="3">
    <source>
        <dbReference type="ARBA" id="ARBA00022490"/>
    </source>
</evidence>
<keyword evidence="4 8" id="KW-0493">Microtubule</keyword>
<evidence type="ECO:0000313" key="9">
    <source>
        <dbReference type="EMBL" id="KAL3092529.1"/>
    </source>
</evidence>
<keyword evidence="5 8" id="KW-0243">Dynein</keyword>
<dbReference type="EMBL" id="JBICCN010000118">
    <property type="protein sequence ID" value="KAL3092529.1"/>
    <property type="molecule type" value="Genomic_DNA"/>
</dbReference>
<dbReference type="SUPFAM" id="SSF54648">
    <property type="entry name" value="DLC"/>
    <property type="match status" value="1"/>
</dbReference>
<dbReference type="GO" id="GO:0005874">
    <property type="term" value="C:microtubule"/>
    <property type="evidence" value="ECO:0007669"/>
    <property type="project" value="UniProtKB-KW"/>
</dbReference>